<dbReference type="AlphaFoldDB" id="A0A0D2CTR7"/>
<name>A0A0D2CTR7_9EURO</name>
<proteinExistence type="predicted"/>
<dbReference type="Pfam" id="PF06985">
    <property type="entry name" value="HET"/>
    <property type="match status" value="1"/>
</dbReference>
<evidence type="ECO:0000259" key="1">
    <source>
        <dbReference type="Pfam" id="PF06985"/>
    </source>
</evidence>
<gene>
    <name evidence="2" type="ORF">PV04_04514</name>
</gene>
<dbReference type="InterPro" id="IPR010730">
    <property type="entry name" value="HET"/>
</dbReference>
<evidence type="ECO:0000313" key="2">
    <source>
        <dbReference type="EMBL" id="KIW68576.1"/>
    </source>
</evidence>
<accession>A0A0D2CTR7</accession>
<dbReference type="PANTHER" id="PTHR33112">
    <property type="entry name" value="DOMAIN PROTEIN, PUTATIVE-RELATED"/>
    <property type="match status" value="1"/>
</dbReference>
<evidence type="ECO:0000313" key="3">
    <source>
        <dbReference type="Proteomes" id="UP000054266"/>
    </source>
</evidence>
<keyword evidence="3" id="KW-1185">Reference proteome</keyword>
<sequence>MFNWFNGSNRLRPNRKSQPRCSDFERLEATIREARHQRKSETEFIKLHSSYEDLEQCARNGCTGCRVVRQGLLLAQITGRQVQQLENRDDPVYIRMQSGHGKADGVPSHSLLHVILGTPQQPLTGVNIALTSNIDRPRLPGKKLDLVVPQLEKWLNNCVVHHEAQCGRLSWSKENPRRLIEILSDSEVKLIDASQYPRLDYAALSYCWGDGAKDGNTTWDNLTSRQTSLAMETLPETIRDSLLLVRRLGLRYMWIDQLCIVQPTEDTKGEDWDLEGSRMHIVYGNALFTLNACSSETSIDGLFRPRKAWTYPVFPFYLEGQWLVNFDVSLKEVRARAPLSARAWVLQEERLSPRLLYFCSQRFYWSCVVEQHMELAAESGERDQSVSRPLARGGDYEWLSDAQAFLNVRFNGDKDPLHKEWQDLVESYCQRDMTKSSDRFRAISGLAAQYLRVYLNSDNQFSGQEYLAGLWRETFAEDLAWSVRIAKDPRKALMDLAPSWSWASLPLCSRISTKEPFASTKEKDDFVLLEDNETASRAKDPDLDSEVVVLEACRQGADKKSAFVKGRLQSIMNKKFKQVDWSEIHVNYGHLDNYIFTKYIDQYVYARDPNSGKIVIHEPTKRSMVGQLDYLVPSDEVDDSNPRRHIHVEVGTEKELYGLQIGRKIMLLLQSQPTSDSSGAGKLSAGIRQGLPIYRRVGLCRNVRDTFFDGIELSELELR</sequence>
<dbReference type="EMBL" id="KN846958">
    <property type="protein sequence ID" value="KIW68576.1"/>
    <property type="molecule type" value="Genomic_DNA"/>
</dbReference>
<reference evidence="2 3" key="1">
    <citation type="submission" date="2015-01" db="EMBL/GenBank/DDBJ databases">
        <title>The Genome Sequence of Capronia semiimmersa CBS27337.</title>
        <authorList>
            <consortium name="The Broad Institute Genomics Platform"/>
            <person name="Cuomo C."/>
            <person name="de Hoog S."/>
            <person name="Gorbushina A."/>
            <person name="Stielow B."/>
            <person name="Teixiera M."/>
            <person name="Abouelleil A."/>
            <person name="Chapman S.B."/>
            <person name="Priest M."/>
            <person name="Young S.K."/>
            <person name="Wortman J."/>
            <person name="Nusbaum C."/>
            <person name="Birren B."/>
        </authorList>
    </citation>
    <scope>NUCLEOTIDE SEQUENCE [LARGE SCALE GENOMIC DNA]</scope>
    <source>
        <strain evidence="2 3">CBS 27337</strain>
    </source>
</reference>
<feature type="domain" description="Heterokaryon incompatibility" evidence="1">
    <location>
        <begin position="201"/>
        <end position="348"/>
    </location>
</feature>
<protein>
    <recommendedName>
        <fullName evidence="1">Heterokaryon incompatibility domain-containing protein</fullName>
    </recommendedName>
</protein>
<dbReference type="HOGENOM" id="CLU_397395_0_0_1"/>
<dbReference type="PANTHER" id="PTHR33112:SF16">
    <property type="entry name" value="HETEROKARYON INCOMPATIBILITY DOMAIN-CONTAINING PROTEIN"/>
    <property type="match status" value="1"/>
</dbReference>
<organism evidence="2 3">
    <name type="scientific">Phialophora macrospora</name>
    <dbReference type="NCBI Taxonomy" id="1851006"/>
    <lineage>
        <taxon>Eukaryota</taxon>
        <taxon>Fungi</taxon>
        <taxon>Dikarya</taxon>
        <taxon>Ascomycota</taxon>
        <taxon>Pezizomycotina</taxon>
        <taxon>Eurotiomycetes</taxon>
        <taxon>Chaetothyriomycetidae</taxon>
        <taxon>Chaetothyriales</taxon>
        <taxon>Herpotrichiellaceae</taxon>
        <taxon>Phialophora</taxon>
    </lineage>
</organism>
<dbReference type="Proteomes" id="UP000054266">
    <property type="component" value="Unassembled WGS sequence"/>
</dbReference>